<dbReference type="PANTHER" id="PTHR11226:SF3">
    <property type="entry name" value="UDP-GLUCOSE:GLYCOPROTEIN GLUCOSYLTRANSFERASE 1"/>
    <property type="match status" value="1"/>
</dbReference>
<proteinExistence type="predicted"/>
<dbReference type="GO" id="GO:0005783">
    <property type="term" value="C:endoplasmic reticulum"/>
    <property type="evidence" value="ECO:0007669"/>
    <property type="project" value="TreeGrafter"/>
</dbReference>
<evidence type="ECO:0000313" key="4">
    <source>
        <dbReference type="Proteomes" id="UP000437017"/>
    </source>
</evidence>
<dbReference type="OrthoDB" id="27683at2759"/>
<dbReference type="Pfam" id="PF18400">
    <property type="entry name" value="Thioredoxin_12"/>
    <property type="match status" value="1"/>
</dbReference>
<evidence type="ECO:0000313" key="3">
    <source>
        <dbReference type="EMBL" id="KAB0402781.1"/>
    </source>
</evidence>
<accession>A0A6A1Q9F5</accession>
<keyword evidence="4" id="KW-1185">Reference proteome</keyword>
<name>A0A6A1Q9F5_BALPH</name>
<dbReference type="InterPro" id="IPR040692">
    <property type="entry name" value="UGGT_TRXL_3"/>
</dbReference>
<dbReference type="Proteomes" id="UP000437017">
    <property type="component" value="Unassembled WGS sequence"/>
</dbReference>
<dbReference type="InterPro" id="IPR009448">
    <property type="entry name" value="UDP-g_GGtrans"/>
</dbReference>
<reference evidence="3 4" key="1">
    <citation type="journal article" date="2019" name="PLoS ONE">
        <title>Genomic analyses reveal an absence of contemporary introgressive admixture between fin whales and blue whales, despite known hybrids.</title>
        <authorList>
            <person name="Westbury M.V."/>
            <person name="Petersen B."/>
            <person name="Lorenzen E.D."/>
        </authorList>
    </citation>
    <scope>NUCLEOTIDE SEQUENCE [LARGE SCALE GENOMIC DNA]</scope>
    <source>
        <strain evidence="3">FinWhale-01</strain>
    </source>
</reference>
<dbReference type="AlphaFoldDB" id="A0A6A1Q9F5"/>
<dbReference type="Pfam" id="PF18402">
    <property type="entry name" value="Thioredoxin_14"/>
    <property type="match status" value="1"/>
</dbReference>
<evidence type="ECO:0000259" key="1">
    <source>
        <dbReference type="Pfam" id="PF18400"/>
    </source>
</evidence>
<feature type="domain" description="UGGT thioredoxin-like" evidence="1">
    <location>
        <begin position="57"/>
        <end position="91"/>
    </location>
</feature>
<gene>
    <name evidence="3" type="ORF">E2I00_005143</name>
</gene>
<dbReference type="GO" id="GO:0051082">
    <property type="term" value="F:unfolded protein binding"/>
    <property type="evidence" value="ECO:0007669"/>
    <property type="project" value="TreeGrafter"/>
</dbReference>
<dbReference type="InterPro" id="IPR040693">
    <property type="entry name" value="UGGT_TRXL_1"/>
</dbReference>
<dbReference type="EMBL" id="SGJD01000939">
    <property type="protein sequence ID" value="KAB0402781.1"/>
    <property type="molecule type" value="Genomic_DNA"/>
</dbReference>
<comment type="caution">
    <text evidence="3">The sequence shown here is derived from an EMBL/GenBank/DDBJ whole genome shotgun (WGS) entry which is preliminary data.</text>
</comment>
<dbReference type="GO" id="GO:0036503">
    <property type="term" value="P:ERAD pathway"/>
    <property type="evidence" value="ECO:0007669"/>
    <property type="project" value="TreeGrafter"/>
</dbReference>
<evidence type="ECO:0000259" key="2">
    <source>
        <dbReference type="Pfam" id="PF18402"/>
    </source>
</evidence>
<dbReference type="GO" id="GO:0018279">
    <property type="term" value="P:protein N-linked glycosylation via asparagine"/>
    <property type="evidence" value="ECO:0007669"/>
    <property type="project" value="TreeGrafter"/>
</dbReference>
<feature type="domain" description="UGGT thioredoxin-like" evidence="2">
    <location>
        <begin position="161"/>
        <end position="327"/>
    </location>
</feature>
<sequence>MDWKGAAGGACAAAAWPVTGLCRKMGLLTALTGLWLFSSVKADSKAITTSLTAKWFSTPLLLETSEFLAEDSQEKFWNFVEASQNIGSSDHHGTEVNTTVIGESDPIDEVQGFLFGRLSLFDILRNEAWVMEGLHRLGIEGLSLHNVLKLNTQPSEADYAVDIRSPAISWINNLEVDSRYNSWPSSLQELLRPTFPGVIRQIRKNLHNMVFIVDPAHESTTELVHTAEMFLSNHIPLRLGLIFVVDDSEDVDGMQDAGVAILRAYNYVAQEVDDYHAFQTLTHIYNKVRTGEKVKVEHVVSVLEKKYPYVEVNSILGIDSAYDQNRKGELSHDQDVVEYIMNQPNVVPRINSRILTAEREYLDLTATSKEYFRNNFGPF</sequence>
<organism evidence="3 4">
    <name type="scientific">Balaenoptera physalus</name>
    <name type="common">Fin whale</name>
    <name type="synonym">Balaena physalus</name>
    <dbReference type="NCBI Taxonomy" id="9770"/>
    <lineage>
        <taxon>Eukaryota</taxon>
        <taxon>Metazoa</taxon>
        <taxon>Chordata</taxon>
        <taxon>Craniata</taxon>
        <taxon>Vertebrata</taxon>
        <taxon>Euteleostomi</taxon>
        <taxon>Mammalia</taxon>
        <taxon>Eutheria</taxon>
        <taxon>Laurasiatheria</taxon>
        <taxon>Artiodactyla</taxon>
        <taxon>Whippomorpha</taxon>
        <taxon>Cetacea</taxon>
        <taxon>Mysticeti</taxon>
        <taxon>Balaenopteridae</taxon>
        <taxon>Balaenoptera</taxon>
    </lineage>
</organism>
<dbReference type="PANTHER" id="PTHR11226">
    <property type="entry name" value="UDP-GLUCOSE GLYCOPROTEIN:GLUCOSYLTRANSFERASE"/>
    <property type="match status" value="1"/>
</dbReference>
<dbReference type="GO" id="GO:0003980">
    <property type="term" value="F:UDP-glucose:glycoprotein glucosyltransferase activity"/>
    <property type="evidence" value="ECO:0007669"/>
    <property type="project" value="InterPro"/>
</dbReference>
<protein>
    <submittedName>
        <fullName evidence="3">Uncharacterized protein</fullName>
    </submittedName>
</protein>